<gene>
    <name evidence="2" type="ORF">NCTC10168_00740</name>
</gene>
<dbReference type="RefSeq" id="WP_129647207.1">
    <property type="nucleotide sequence ID" value="NZ_LR215037.1"/>
</dbReference>
<name>A0A449B5C6_9BACT</name>
<sequence length="232" mass="27890">MIFSIEIWTFIIWALNLIINPLIFISLIYLILGFNNFIKILDLIIFPYRIKNNLQSSSKKINYSFKKIIKFSWLWFTFLSILSLTSSIIYLVFGLKKMYGNVSELTLQFFLIISSFGILLVITYLILQINLHNNYLKFVKNYDFKYNELNYKNDEKINKEKLPLFIKINLENSLKLKRLIWFIPFIPLFFSLFKKNNEFKISFKHALLFIDFDLIKSESINNDIWKSYISKF</sequence>
<keyword evidence="3" id="KW-1185">Reference proteome</keyword>
<accession>A0A449B5C6</accession>
<dbReference type="KEGG" id="mmau:NCTC10168_00740"/>
<keyword evidence="1" id="KW-0812">Transmembrane</keyword>
<protein>
    <submittedName>
        <fullName evidence="2">Uncharacterized protein</fullName>
    </submittedName>
</protein>
<keyword evidence="1" id="KW-0472">Membrane</keyword>
<dbReference type="EMBL" id="LR215037">
    <property type="protein sequence ID" value="VEU75800.1"/>
    <property type="molecule type" value="Genomic_DNA"/>
</dbReference>
<keyword evidence="1" id="KW-1133">Transmembrane helix</keyword>
<organism evidence="2 3">
    <name type="scientific">Mycoplasmopsis maculosa</name>
    <dbReference type="NCBI Taxonomy" id="114885"/>
    <lineage>
        <taxon>Bacteria</taxon>
        <taxon>Bacillati</taxon>
        <taxon>Mycoplasmatota</taxon>
        <taxon>Mycoplasmoidales</taxon>
        <taxon>Metamycoplasmataceae</taxon>
        <taxon>Mycoplasmopsis</taxon>
    </lineage>
</organism>
<feature type="transmembrane region" description="Helical" evidence="1">
    <location>
        <begin position="73"/>
        <end position="93"/>
    </location>
</feature>
<evidence type="ECO:0000313" key="3">
    <source>
        <dbReference type="Proteomes" id="UP000290243"/>
    </source>
</evidence>
<proteinExistence type="predicted"/>
<dbReference type="Proteomes" id="UP000290243">
    <property type="component" value="Chromosome"/>
</dbReference>
<feature type="transmembrane region" description="Helical" evidence="1">
    <location>
        <begin position="7"/>
        <end position="32"/>
    </location>
</feature>
<feature type="transmembrane region" description="Helical" evidence="1">
    <location>
        <begin position="105"/>
        <end position="127"/>
    </location>
</feature>
<dbReference type="AlphaFoldDB" id="A0A449B5C6"/>
<reference evidence="2 3" key="1">
    <citation type="submission" date="2019-01" db="EMBL/GenBank/DDBJ databases">
        <authorList>
            <consortium name="Pathogen Informatics"/>
        </authorList>
    </citation>
    <scope>NUCLEOTIDE SEQUENCE [LARGE SCALE GENOMIC DNA]</scope>
    <source>
        <strain evidence="2 3">NCTC10168</strain>
    </source>
</reference>
<evidence type="ECO:0000313" key="2">
    <source>
        <dbReference type="EMBL" id="VEU75800.1"/>
    </source>
</evidence>
<evidence type="ECO:0000256" key="1">
    <source>
        <dbReference type="SAM" id="Phobius"/>
    </source>
</evidence>